<dbReference type="AlphaFoldDB" id="A0A4Z1G8Y6"/>
<organism evidence="1 2">
    <name type="scientific">Botrytis paeoniae</name>
    <dbReference type="NCBI Taxonomy" id="278948"/>
    <lineage>
        <taxon>Eukaryota</taxon>
        <taxon>Fungi</taxon>
        <taxon>Dikarya</taxon>
        <taxon>Ascomycota</taxon>
        <taxon>Pezizomycotina</taxon>
        <taxon>Leotiomycetes</taxon>
        <taxon>Helotiales</taxon>
        <taxon>Sclerotiniaceae</taxon>
        <taxon>Botrytis</taxon>
    </lineage>
</organism>
<name>A0A4Z1G8Y6_9HELO</name>
<gene>
    <name evidence="1" type="ORF">BPAE_0004g00370</name>
</gene>
<dbReference type="EMBL" id="PQXI01000004">
    <property type="protein sequence ID" value="TGO30581.1"/>
    <property type="molecule type" value="Genomic_DNA"/>
</dbReference>
<keyword evidence="2" id="KW-1185">Reference proteome</keyword>
<dbReference type="Proteomes" id="UP000297910">
    <property type="component" value="Unassembled WGS sequence"/>
</dbReference>
<accession>A0A4Z1G8Y6</accession>
<protein>
    <submittedName>
        <fullName evidence="1">Uncharacterized protein</fullName>
    </submittedName>
</protein>
<evidence type="ECO:0000313" key="2">
    <source>
        <dbReference type="Proteomes" id="UP000297910"/>
    </source>
</evidence>
<sequence length="95" mass="10323">MPSPYHLWSSNKLFCSAVLIFAGVFFADCYLARDAVNFDHILQTASVPTNVSNVPGVFEEDHSELLVGEVVEVDNIRPAAGPLDVVAPCYLQVGQ</sequence>
<comment type="caution">
    <text evidence="1">The sequence shown here is derived from an EMBL/GenBank/DDBJ whole genome shotgun (WGS) entry which is preliminary data.</text>
</comment>
<proteinExistence type="predicted"/>
<evidence type="ECO:0000313" key="1">
    <source>
        <dbReference type="EMBL" id="TGO30581.1"/>
    </source>
</evidence>
<reference evidence="1 2" key="1">
    <citation type="submission" date="2017-12" db="EMBL/GenBank/DDBJ databases">
        <title>Comparative genomics of Botrytis spp.</title>
        <authorList>
            <person name="Valero-Jimenez C.A."/>
            <person name="Tapia P."/>
            <person name="Veloso J."/>
            <person name="Silva-Moreno E."/>
            <person name="Staats M."/>
            <person name="Valdes J.H."/>
            <person name="Van Kan J.A.L."/>
        </authorList>
    </citation>
    <scope>NUCLEOTIDE SEQUENCE [LARGE SCALE GENOMIC DNA]</scope>
    <source>
        <strain evidence="1 2">Bp0003</strain>
    </source>
</reference>